<proteinExistence type="predicted"/>
<evidence type="ECO:0000313" key="2">
    <source>
        <dbReference type="EMBL" id="MXN64709.1"/>
    </source>
</evidence>
<dbReference type="Pfam" id="PF00117">
    <property type="entry name" value="GATase"/>
    <property type="match status" value="1"/>
</dbReference>
<dbReference type="PROSITE" id="PS51273">
    <property type="entry name" value="GATASE_TYPE_1"/>
    <property type="match status" value="1"/>
</dbReference>
<accession>A0A7X3S7G8</accession>
<dbReference type="InterPro" id="IPR044992">
    <property type="entry name" value="ChyE-like"/>
</dbReference>
<dbReference type="CDD" id="cd01741">
    <property type="entry name" value="GATase1_1"/>
    <property type="match status" value="1"/>
</dbReference>
<gene>
    <name evidence="2" type="ORF">GR183_07310</name>
</gene>
<dbReference type="PANTHER" id="PTHR42695">
    <property type="entry name" value="GLUTAMINE AMIDOTRANSFERASE YLR126C-RELATED"/>
    <property type="match status" value="1"/>
</dbReference>
<reference evidence="2 3" key="1">
    <citation type="submission" date="2019-12" db="EMBL/GenBank/DDBJ databases">
        <authorList>
            <person name="Li M."/>
        </authorList>
    </citation>
    <scope>NUCLEOTIDE SEQUENCE [LARGE SCALE GENOMIC DNA]</scope>
    <source>
        <strain evidence="2 3">GBMRC 2046</strain>
    </source>
</reference>
<feature type="domain" description="Glutamine amidotransferase" evidence="1">
    <location>
        <begin position="82"/>
        <end position="194"/>
    </location>
</feature>
<name>A0A7X3S7G8_9HYPH</name>
<dbReference type="AlphaFoldDB" id="A0A7X3S7G8"/>
<comment type="caution">
    <text evidence="2">The sequence shown here is derived from an EMBL/GenBank/DDBJ whole genome shotgun (WGS) entry which is preliminary data.</text>
</comment>
<dbReference type="EMBL" id="WUMV01000003">
    <property type="protein sequence ID" value="MXN64709.1"/>
    <property type="molecule type" value="Genomic_DNA"/>
</dbReference>
<dbReference type="InterPro" id="IPR029062">
    <property type="entry name" value="Class_I_gatase-like"/>
</dbReference>
<evidence type="ECO:0000313" key="3">
    <source>
        <dbReference type="Proteomes" id="UP000433101"/>
    </source>
</evidence>
<dbReference type="Gene3D" id="3.40.50.880">
    <property type="match status" value="1"/>
</dbReference>
<protein>
    <submittedName>
        <fullName evidence="2">GMP synthase</fullName>
    </submittedName>
</protein>
<dbReference type="RefSeq" id="WP_160774966.1">
    <property type="nucleotide sequence ID" value="NZ_WUMV01000003.1"/>
</dbReference>
<dbReference type="PANTHER" id="PTHR42695:SF5">
    <property type="entry name" value="GLUTAMINE AMIDOTRANSFERASE YLR126C-RELATED"/>
    <property type="match status" value="1"/>
</dbReference>
<dbReference type="Proteomes" id="UP000433101">
    <property type="component" value="Unassembled WGS sequence"/>
</dbReference>
<dbReference type="InterPro" id="IPR017926">
    <property type="entry name" value="GATASE"/>
</dbReference>
<dbReference type="GO" id="GO:0005829">
    <property type="term" value="C:cytosol"/>
    <property type="evidence" value="ECO:0007669"/>
    <property type="project" value="TreeGrafter"/>
</dbReference>
<keyword evidence="3" id="KW-1185">Reference proteome</keyword>
<organism evidence="2 3">
    <name type="scientific">Stappia sediminis</name>
    <dbReference type="NCBI Taxonomy" id="2692190"/>
    <lineage>
        <taxon>Bacteria</taxon>
        <taxon>Pseudomonadati</taxon>
        <taxon>Pseudomonadota</taxon>
        <taxon>Alphaproteobacteria</taxon>
        <taxon>Hyphomicrobiales</taxon>
        <taxon>Stappiaceae</taxon>
        <taxon>Stappia</taxon>
    </lineage>
</organism>
<dbReference type="SUPFAM" id="SSF52317">
    <property type="entry name" value="Class I glutamine amidotransferase-like"/>
    <property type="match status" value="1"/>
</dbReference>
<sequence>MPASSPRPITIGILETGRPPQQLEEKYPNYPKMFEELLSGSGAEFRTYAILDGDFPKDPRECDAWLITGSRFGVYDGYEWIDKLKGFVRSAHQAKSPVVGICFGHQLIAEALGGRAEKSDRGWGVGLHEYDVTGKADWMEGERASFALQVSHQDQVTKVPEGGTVLASSDFCPNALIAYDDWAVTFQGHPEFGPDFSEDLIKMRRGTTLPEDFADKALATVDAGQDSELVARWIAAFLQKALHRETA</sequence>
<evidence type="ECO:0000259" key="1">
    <source>
        <dbReference type="Pfam" id="PF00117"/>
    </source>
</evidence>